<feature type="region of interest" description="Disordered" evidence="1">
    <location>
        <begin position="236"/>
        <end position="287"/>
    </location>
</feature>
<feature type="compositionally biased region" description="Low complexity" evidence="1">
    <location>
        <begin position="310"/>
        <end position="321"/>
    </location>
</feature>
<comment type="caution">
    <text evidence="2">The sequence shown here is derived from an EMBL/GenBank/DDBJ whole genome shotgun (WGS) entry which is preliminary data.</text>
</comment>
<dbReference type="AlphaFoldDB" id="A0A507R118"/>
<feature type="compositionally biased region" description="Polar residues" evidence="1">
    <location>
        <begin position="148"/>
        <end position="158"/>
    </location>
</feature>
<sequence length="357" mass="39596">MSTQPERPWTEEEKVWNSHCVAINGHPIVLTSFTLRILTKNCIGFQYTLLTEILKKSGIPSTYLVNIINSFRISPSWADIPLPPGRSLNSCKRAFTSMCQQQIQPLSTPVPFSEPRHEPVIQVEQPESSSSRKRPLRPLRAIQPRPPASTTGYSSESGVSPGLEDATARTEQPRKRGRPNKAEAERRKAAAQARGEVYPPPRRSGIERSKVSSTPTSPPLVSSVGVSYSPHVGVQTEARHSATYPDAPRKRITALVGTESTQRQRSMSENDSTRQLPRPPGLEQRLPSPHVLQLGQRELIHRTSIGERGLLNPPLSEPLPSDDGRRALITPINERAEQPPIFNPEVTLGERSADKRL</sequence>
<name>A0A507R118_MONPU</name>
<dbReference type="STRING" id="5098.A0A507R118"/>
<feature type="region of interest" description="Disordered" evidence="1">
    <location>
        <begin position="308"/>
        <end position="357"/>
    </location>
</feature>
<gene>
    <name evidence="2" type="ORF">MPDQ_005060</name>
</gene>
<evidence type="ECO:0000313" key="3">
    <source>
        <dbReference type="Proteomes" id="UP000319663"/>
    </source>
</evidence>
<accession>A0A507R118</accession>
<feature type="compositionally biased region" description="Basic and acidic residues" evidence="1">
    <location>
        <begin position="166"/>
        <end position="188"/>
    </location>
</feature>
<feature type="compositionally biased region" description="Low complexity" evidence="1">
    <location>
        <begin position="211"/>
        <end position="224"/>
    </location>
</feature>
<feature type="region of interest" description="Disordered" evidence="1">
    <location>
        <begin position="107"/>
        <end position="224"/>
    </location>
</feature>
<protein>
    <submittedName>
        <fullName evidence="2">Uncharacterized protein</fullName>
    </submittedName>
</protein>
<keyword evidence="3" id="KW-1185">Reference proteome</keyword>
<dbReference type="Proteomes" id="UP000319663">
    <property type="component" value="Unassembled WGS sequence"/>
</dbReference>
<organism evidence="2 3">
    <name type="scientific">Monascus purpureus</name>
    <name type="common">Red mold</name>
    <name type="synonym">Monascus anka</name>
    <dbReference type="NCBI Taxonomy" id="5098"/>
    <lineage>
        <taxon>Eukaryota</taxon>
        <taxon>Fungi</taxon>
        <taxon>Dikarya</taxon>
        <taxon>Ascomycota</taxon>
        <taxon>Pezizomycotina</taxon>
        <taxon>Eurotiomycetes</taxon>
        <taxon>Eurotiomycetidae</taxon>
        <taxon>Eurotiales</taxon>
        <taxon>Aspergillaceae</taxon>
        <taxon>Monascus</taxon>
    </lineage>
</organism>
<reference evidence="2 3" key="1">
    <citation type="submission" date="2019-06" db="EMBL/GenBank/DDBJ databases">
        <title>Wine fermentation using esterase from Monascus purpureus.</title>
        <authorList>
            <person name="Geng C."/>
            <person name="Zhang Y."/>
        </authorList>
    </citation>
    <scope>NUCLEOTIDE SEQUENCE [LARGE SCALE GENOMIC DNA]</scope>
    <source>
        <strain evidence="2">HQ1</strain>
    </source>
</reference>
<dbReference type="EMBL" id="VIFY01000034">
    <property type="protein sequence ID" value="TQB74156.1"/>
    <property type="molecule type" value="Genomic_DNA"/>
</dbReference>
<evidence type="ECO:0000256" key="1">
    <source>
        <dbReference type="SAM" id="MobiDB-lite"/>
    </source>
</evidence>
<proteinExistence type="predicted"/>
<evidence type="ECO:0000313" key="2">
    <source>
        <dbReference type="EMBL" id="TQB74156.1"/>
    </source>
</evidence>